<reference evidence="4" key="1">
    <citation type="submission" date="2019-09" db="EMBL/GenBank/DDBJ databases">
        <title>Draft genome information of white flower Hibiscus syriacus.</title>
        <authorList>
            <person name="Kim Y.-M."/>
        </authorList>
    </citation>
    <scope>NUCLEOTIDE SEQUENCE [LARGE SCALE GENOMIC DNA]</scope>
    <source>
        <strain evidence="4">YM2019G1</strain>
    </source>
</reference>
<protein>
    <submittedName>
        <fullName evidence="4">Uncharacterized protein</fullName>
    </submittedName>
</protein>
<accession>A0A6A3CQK5</accession>
<feature type="region of interest" description="Disordered" evidence="1">
    <location>
        <begin position="367"/>
        <end position="392"/>
    </location>
</feature>
<dbReference type="EMBL" id="VEPZ02000229">
    <property type="protein sequence ID" value="KAE8729419.1"/>
    <property type="molecule type" value="Genomic_DNA"/>
</dbReference>
<keyword evidence="3" id="KW-0732">Signal</keyword>
<evidence type="ECO:0000256" key="2">
    <source>
        <dbReference type="SAM" id="Phobius"/>
    </source>
</evidence>
<feature type="chain" id="PRO_5025686358" evidence="3">
    <location>
        <begin position="28"/>
        <end position="898"/>
    </location>
</feature>
<evidence type="ECO:0000313" key="5">
    <source>
        <dbReference type="Proteomes" id="UP000436088"/>
    </source>
</evidence>
<feature type="transmembrane region" description="Helical" evidence="2">
    <location>
        <begin position="793"/>
        <end position="817"/>
    </location>
</feature>
<sequence>MLWPRFCGSCVLCFLLLPLGPFSVVVGVDPGYSGVVFGDLGWFSPSSFDFGAARGRNPRLTGDFRSSGTFDLDRWIGSDPTIDLPGFRAEAVDGMNKSYIAGRNVCGGEEFVGFNIINLTLILFKAIQPSKSETILNGPKFSFQDSGVANELVKANQEPIFLAADEASDNSHRDSAAASAISIESHPTIFSGFPLDVIRAGESMITSHGRSRAKSCAASIPAKEWRRKQSSRDNRTSEEIIYREVLKYPAKDVNDGFVLNATDIVGRIIRKLPVPTIKITEKLVSHGKPKEMANAFKDLSPPNNEASVPVTIGGDNVANKAVVIDDDVIVMMVNERAEAGNPNIFPEPGDEFFNVIAYASKELASLPEVGGNGSNDRVSKGRGQGHEPDAYQSGVNLRSRFHVDISLNVEGKVINKEEMGNGKASTGQVEWCEGMADRAIKLDLHGGRRDAVENKLSRSWGEMGITEGALDEVLDLRDENKNGAIEVRENLVGGAALVETSMESTKSSHKVLFLLKNRTKDVTIPYYSSFSKITDDIIKGKREVLVIIDHTIKIFVIKPAREISKLAMIGSVGGNRDEEERPMIGLHKKNVVKSGPWRNGGIKITHDDPRSGDMLREGSQIRLEMLALRVIRASVSKSDKDGIVIGFGANSTVNKLEMTEEDVNMNIIMPIYPNSTRDAKGFNSEGIRKIKEDVDFHLGFERVGRNGGNRRRGWRGGRKLVVVRILMGLKFWADIFKKEKLSFSLAGRENRPPFPAPIATAGHRSRSKKIPSVFSLFDDGLEGSDGRGFLGKFLSFLFFQYLTALSGCLSLVSGFLVDVRISLFVLAPRFSSILPPRLLFSCLVVAFYSHHSARIGPVQRGKLRRGIMAMAGLNIWKWRRRQCRRGAAGTHWKRRLGS</sequence>
<keyword evidence="2" id="KW-0812">Transmembrane</keyword>
<dbReference type="AlphaFoldDB" id="A0A6A3CQK5"/>
<keyword evidence="2" id="KW-0472">Membrane</keyword>
<gene>
    <name evidence="4" type="ORF">F3Y22_tig00003715pilonHSYRG00105</name>
</gene>
<keyword evidence="5" id="KW-1185">Reference proteome</keyword>
<evidence type="ECO:0000313" key="4">
    <source>
        <dbReference type="EMBL" id="KAE8729419.1"/>
    </source>
</evidence>
<comment type="caution">
    <text evidence="4">The sequence shown here is derived from an EMBL/GenBank/DDBJ whole genome shotgun (WGS) entry which is preliminary data.</text>
</comment>
<keyword evidence="2" id="KW-1133">Transmembrane helix</keyword>
<evidence type="ECO:0000256" key="1">
    <source>
        <dbReference type="SAM" id="MobiDB-lite"/>
    </source>
</evidence>
<name>A0A6A3CQK5_HIBSY</name>
<organism evidence="4 5">
    <name type="scientific">Hibiscus syriacus</name>
    <name type="common">Rose of Sharon</name>
    <dbReference type="NCBI Taxonomy" id="106335"/>
    <lineage>
        <taxon>Eukaryota</taxon>
        <taxon>Viridiplantae</taxon>
        <taxon>Streptophyta</taxon>
        <taxon>Embryophyta</taxon>
        <taxon>Tracheophyta</taxon>
        <taxon>Spermatophyta</taxon>
        <taxon>Magnoliopsida</taxon>
        <taxon>eudicotyledons</taxon>
        <taxon>Gunneridae</taxon>
        <taxon>Pentapetalae</taxon>
        <taxon>rosids</taxon>
        <taxon>malvids</taxon>
        <taxon>Malvales</taxon>
        <taxon>Malvaceae</taxon>
        <taxon>Malvoideae</taxon>
        <taxon>Hibiscus</taxon>
    </lineage>
</organism>
<feature type="signal peptide" evidence="3">
    <location>
        <begin position="1"/>
        <end position="27"/>
    </location>
</feature>
<evidence type="ECO:0000256" key="3">
    <source>
        <dbReference type="SAM" id="SignalP"/>
    </source>
</evidence>
<dbReference type="Proteomes" id="UP000436088">
    <property type="component" value="Unassembled WGS sequence"/>
</dbReference>
<proteinExistence type="predicted"/>